<reference evidence="1 4" key="1">
    <citation type="journal article" date="2015" name="Genome Announc.">
        <title>Complete genome sequences for 35 biothreat assay-relevant bacillus species.</title>
        <authorList>
            <person name="Johnson S.L."/>
            <person name="Daligault H.E."/>
            <person name="Davenport K.W."/>
            <person name="Jaissle J."/>
            <person name="Frey K.G."/>
            <person name="Ladner J.T."/>
            <person name="Broomall S.M."/>
            <person name="Bishop-Lilly K.A."/>
            <person name="Bruce D.C."/>
            <person name="Gibbons H.S."/>
            <person name="Coyne S.R."/>
            <person name="Lo C.C."/>
            <person name="Meincke L."/>
            <person name="Munk A.C."/>
            <person name="Koroleva G.I."/>
            <person name="Rosenzweig C.N."/>
            <person name="Palacios G.F."/>
            <person name="Redden C.L."/>
            <person name="Minogue T.D."/>
            <person name="Chain P.S."/>
        </authorList>
    </citation>
    <scope>NUCLEOTIDE SEQUENCE [LARGE SCALE GENOMIC DNA]</scope>
    <source>
        <strain evidence="1 4">HD1011</strain>
        <plasmid evidence="1 4">2</plasmid>
    </source>
</reference>
<dbReference type="Proteomes" id="UP000031876">
    <property type="component" value="Plasmid 2"/>
</dbReference>
<dbReference type="Proteomes" id="UP000501107">
    <property type="component" value="Plasmid unnamed3"/>
</dbReference>
<proteinExistence type="predicted"/>
<reference evidence="2" key="2">
    <citation type="submission" date="2019-07" db="EMBL/GenBank/DDBJ databases">
        <title>Phylogenomic Reclassification of ATCC Bacillus Strains and Various Taxa within the Genus Bacillus.</title>
        <authorList>
            <person name="Riojas M.A."/>
            <person name="Frank A.M."/>
            <person name="Fenn S.L."/>
            <person name="King S.P."/>
            <person name="Brower S.M."/>
            <person name="Hazbon M.H."/>
        </authorList>
    </citation>
    <scope>NUCLEOTIDE SEQUENCE</scope>
    <source>
        <strain evidence="2">ATCC 35646</strain>
    </source>
</reference>
<dbReference type="RefSeq" id="WP_001161121.1">
    <property type="nucleotide sequence ID" value="NZ_CP009334.1"/>
</dbReference>
<dbReference type="AlphaFoldDB" id="A0A0B5N886"/>
<protein>
    <submittedName>
        <fullName evidence="3">Uncharacterized protein</fullName>
    </submittedName>
</protein>
<evidence type="ECO:0000313" key="5">
    <source>
        <dbReference type="Proteomes" id="UP000501107"/>
    </source>
</evidence>
<dbReference type="Proteomes" id="UP001181533">
    <property type="component" value="Unassembled WGS sequence"/>
</dbReference>
<evidence type="ECO:0000313" key="3">
    <source>
        <dbReference type="EMBL" id="QKH22959.1"/>
    </source>
</evidence>
<geneLocation type="plasmid" evidence="1 4">
    <name>2</name>
</geneLocation>
<sequence length="145" mass="16786">MQGARNIYVTEVEKVDPRFPRSKFVVHYMGSTFQMNAFDTRTQLDAWSKLMGITLVHIDTNSSGVTTYRIDQVIREVLFWYPQELPQGVKRHKGLSNGSIVDCYVYVQQGVTTVFRPNPNAKEVYKPLPIEEHIAFNKDNTKFRV</sequence>
<dbReference type="EMBL" id="CP009334">
    <property type="protein sequence ID" value="AJG73969.1"/>
    <property type="molecule type" value="Genomic_DNA"/>
</dbReference>
<gene>
    <name evidence="1" type="ORF">BF38_6032</name>
    <name evidence="2" type="ORF">FO599_00785</name>
    <name evidence="3" type="ORF">FOC89_02985</name>
</gene>
<evidence type="ECO:0000313" key="1">
    <source>
        <dbReference type="EMBL" id="AJG73969.1"/>
    </source>
</evidence>
<dbReference type="EMBL" id="CP053979">
    <property type="protein sequence ID" value="QKH22959.1"/>
    <property type="molecule type" value="Genomic_DNA"/>
</dbReference>
<geneLocation type="plasmid" evidence="3 5">
    <name>unnamed3</name>
</geneLocation>
<reference evidence="3 5" key="3">
    <citation type="submission" date="2020-05" db="EMBL/GenBank/DDBJ databases">
        <title>FDA dAtabase for Regulatory Grade micrObial Sequences (FDA-ARGOS): Supporting development and validation of Infectious Disease Dx tests.</title>
        <authorList>
            <person name="Nelson B."/>
            <person name="Plummer A."/>
            <person name="Tallon L."/>
            <person name="Sadzewicz L."/>
            <person name="Zhao X."/>
            <person name="Vavikolanu K."/>
            <person name="Mehta A."/>
            <person name="Aluvathingal J."/>
            <person name="Nadendla S."/>
            <person name="Myers T."/>
            <person name="Yan Y."/>
            <person name="Sichtig H."/>
        </authorList>
    </citation>
    <scope>NUCLEOTIDE SEQUENCE [LARGE SCALE GENOMIC DNA]</scope>
    <source>
        <strain evidence="3 5">FDAARGOS_795</strain>
        <plasmid evidence="3 5">unnamed3</plasmid>
    </source>
</reference>
<accession>A0A0B5N886</accession>
<dbReference type="EMBL" id="VKQN01000001">
    <property type="protein sequence ID" value="MDR4174665.1"/>
    <property type="molecule type" value="Genomic_DNA"/>
</dbReference>
<organism evidence="3 5">
    <name type="scientific">Bacillus thuringiensis</name>
    <dbReference type="NCBI Taxonomy" id="1428"/>
    <lineage>
        <taxon>Bacteria</taxon>
        <taxon>Bacillati</taxon>
        <taxon>Bacillota</taxon>
        <taxon>Bacilli</taxon>
        <taxon>Bacillales</taxon>
        <taxon>Bacillaceae</taxon>
        <taxon>Bacillus</taxon>
        <taxon>Bacillus cereus group</taxon>
    </lineage>
</organism>
<evidence type="ECO:0000313" key="2">
    <source>
        <dbReference type="EMBL" id="MDR4174665.1"/>
    </source>
</evidence>
<keyword evidence="3" id="KW-0614">Plasmid</keyword>
<name>A0A0B5N886_BACTU</name>
<dbReference type="KEGG" id="btw:BF38_6032"/>
<evidence type="ECO:0000313" key="4">
    <source>
        <dbReference type="Proteomes" id="UP000031876"/>
    </source>
</evidence>